<dbReference type="CDD" id="cd04301">
    <property type="entry name" value="NAT_SF"/>
    <property type="match status" value="1"/>
</dbReference>
<dbReference type="AlphaFoldDB" id="A0A2M7RY61"/>
<dbReference type="InterPro" id="IPR000182">
    <property type="entry name" value="GNAT_dom"/>
</dbReference>
<sequence>MEYIIRQASRQELDILVDWATKEGWNPGIDDAEVFWKTDPEGFVALEVGGKMIGGGSIVSYSGKFGFMGFFMVKPEFRSKGWGTKLWYWRRDKLLSRLDKGAPIGMDGVFVMQPFYAKGGFVFSHRDLRMEGIGTTMSFSEKVVQVNANDFDKINGFDLNVFGYNRKAFIEGWLSIKSGKAFKYVERGEVKGYGMVRKCQKGYKVGPLFAESYDIANELFKAMSSVAHCEAIYLDVPEINTDGMELAKNYNLKECFGCARMYYNQAPKLPYNKIFGVTSFELG</sequence>
<name>A0A2M7RY61_9BACT</name>
<dbReference type="InterPro" id="IPR052729">
    <property type="entry name" value="Acyl/Acetyltrans_Enzymes"/>
</dbReference>
<proteinExistence type="predicted"/>
<gene>
    <name evidence="2" type="ORF">COY54_00930</name>
</gene>
<dbReference type="GO" id="GO:0016747">
    <property type="term" value="F:acyltransferase activity, transferring groups other than amino-acyl groups"/>
    <property type="evidence" value="ECO:0007669"/>
    <property type="project" value="InterPro"/>
</dbReference>
<feature type="domain" description="N-acetyltransferase" evidence="1">
    <location>
        <begin position="3"/>
        <end position="142"/>
    </location>
</feature>
<dbReference type="Gene3D" id="3.40.630.90">
    <property type="match status" value="1"/>
</dbReference>
<dbReference type="InterPro" id="IPR041496">
    <property type="entry name" value="YitH/HolE_GNAT"/>
</dbReference>
<dbReference type="InterPro" id="IPR016181">
    <property type="entry name" value="Acyl_CoA_acyltransferase"/>
</dbReference>
<dbReference type="Pfam" id="PF00583">
    <property type="entry name" value="Acetyltransf_1"/>
    <property type="match status" value="1"/>
</dbReference>
<evidence type="ECO:0000313" key="3">
    <source>
        <dbReference type="Proteomes" id="UP000230105"/>
    </source>
</evidence>
<protein>
    <submittedName>
        <fullName evidence="2">GNAT family N-acetyltransferase</fullName>
    </submittedName>
</protein>
<dbReference type="EMBL" id="PFMP01000021">
    <property type="protein sequence ID" value="PIZ10943.1"/>
    <property type="molecule type" value="Genomic_DNA"/>
</dbReference>
<dbReference type="Proteomes" id="UP000230105">
    <property type="component" value="Unassembled WGS sequence"/>
</dbReference>
<dbReference type="Pfam" id="PF18014">
    <property type="entry name" value="Acetyltransf_18"/>
    <property type="match status" value="1"/>
</dbReference>
<dbReference type="PROSITE" id="PS51186">
    <property type="entry name" value="GNAT"/>
    <property type="match status" value="1"/>
</dbReference>
<evidence type="ECO:0000313" key="2">
    <source>
        <dbReference type="EMBL" id="PIZ10943.1"/>
    </source>
</evidence>
<organism evidence="2 3">
    <name type="scientific">Candidatus Falkowbacteria bacterium CG_4_10_14_0_8_um_filter_41_36</name>
    <dbReference type="NCBI Taxonomy" id="1974556"/>
    <lineage>
        <taxon>Bacteria</taxon>
        <taxon>Candidatus Falkowiibacteriota</taxon>
    </lineage>
</organism>
<accession>A0A2M7RY61</accession>
<dbReference type="PANTHER" id="PTHR47237">
    <property type="entry name" value="SLL0310 PROTEIN"/>
    <property type="match status" value="1"/>
</dbReference>
<comment type="caution">
    <text evidence="2">The sequence shown here is derived from an EMBL/GenBank/DDBJ whole genome shotgun (WGS) entry which is preliminary data.</text>
</comment>
<evidence type="ECO:0000259" key="1">
    <source>
        <dbReference type="PROSITE" id="PS51186"/>
    </source>
</evidence>
<dbReference type="PANTHER" id="PTHR47237:SF1">
    <property type="entry name" value="SLL0310 PROTEIN"/>
    <property type="match status" value="1"/>
</dbReference>
<dbReference type="SUPFAM" id="SSF55729">
    <property type="entry name" value="Acyl-CoA N-acyltransferases (Nat)"/>
    <property type="match status" value="1"/>
</dbReference>
<dbReference type="Gene3D" id="3.40.630.30">
    <property type="match status" value="1"/>
</dbReference>
<keyword evidence="2" id="KW-0808">Transferase</keyword>
<reference evidence="3" key="1">
    <citation type="submission" date="2017-09" db="EMBL/GenBank/DDBJ databases">
        <title>Depth-based differentiation of microbial function through sediment-hosted aquifers and enrichment of novel symbionts in the deep terrestrial subsurface.</title>
        <authorList>
            <person name="Probst A.J."/>
            <person name="Ladd B."/>
            <person name="Jarett J.K."/>
            <person name="Geller-Mcgrath D.E."/>
            <person name="Sieber C.M.K."/>
            <person name="Emerson J.B."/>
            <person name="Anantharaman K."/>
            <person name="Thomas B.C."/>
            <person name="Malmstrom R."/>
            <person name="Stieglmeier M."/>
            <person name="Klingl A."/>
            <person name="Woyke T."/>
            <person name="Ryan C.M."/>
            <person name="Banfield J.F."/>
        </authorList>
    </citation>
    <scope>NUCLEOTIDE SEQUENCE [LARGE SCALE GENOMIC DNA]</scope>
</reference>